<dbReference type="InterPro" id="IPR036389">
    <property type="entry name" value="RNase_III_sf"/>
</dbReference>
<dbReference type="InterPro" id="IPR000999">
    <property type="entry name" value="RNase_III_dom"/>
</dbReference>
<dbReference type="KEGG" id="max:MMALV_06710"/>
<dbReference type="Gene3D" id="3.30.420.10">
    <property type="entry name" value="Ribonuclease H-like superfamily/Ribonuclease H"/>
    <property type="match status" value="1"/>
</dbReference>
<name>M9SDE6_METAX</name>
<proteinExistence type="predicted"/>
<evidence type="ECO:0000313" key="3">
    <source>
        <dbReference type="Proteomes" id="UP000012672"/>
    </source>
</evidence>
<dbReference type="PROSITE" id="PS50142">
    <property type="entry name" value="RNASE_3_2"/>
    <property type="match status" value="1"/>
</dbReference>
<dbReference type="AlphaFoldDB" id="M9SDE6"/>
<feature type="domain" description="RNase III" evidence="1">
    <location>
        <begin position="41"/>
        <end position="163"/>
    </location>
</feature>
<dbReference type="eggNOG" id="arCOG05109">
    <property type="taxonomic scope" value="Archaea"/>
</dbReference>
<dbReference type="SUPFAM" id="SSF69065">
    <property type="entry name" value="RNase III domain-like"/>
    <property type="match status" value="1"/>
</dbReference>
<evidence type="ECO:0000313" key="2">
    <source>
        <dbReference type="EMBL" id="AGI85410.1"/>
    </source>
</evidence>
<dbReference type="HOGENOM" id="CLU_788946_0_0_2"/>
<protein>
    <recommendedName>
        <fullName evidence="1">RNase III domain-containing protein</fullName>
    </recommendedName>
</protein>
<dbReference type="Proteomes" id="UP000012672">
    <property type="component" value="Chromosome"/>
</dbReference>
<dbReference type="InParanoid" id="M9SDE6"/>
<dbReference type="Pfam" id="PF00929">
    <property type="entry name" value="RNase_T"/>
    <property type="match status" value="1"/>
</dbReference>
<dbReference type="STRING" id="1236689.MMALV_06710"/>
<dbReference type="EMBL" id="CP004049">
    <property type="protein sequence ID" value="AGI85410.1"/>
    <property type="molecule type" value="Genomic_DNA"/>
</dbReference>
<dbReference type="SUPFAM" id="SSF53098">
    <property type="entry name" value="Ribonuclease H-like"/>
    <property type="match status" value="1"/>
</dbReference>
<dbReference type="InterPro" id="IPR013520">
    <property type="entry name" value="Ribonucl_H"/>
</dbReference>
<dbReference type="InterPro" id="IPR012337">
    <property type="entry name" value="RNaseH-like_sf"/>
</dbReference>
<dbReference type="Gene3D" id="1.10.1520.10">
    <property type="entry name" value="Ribonuclease III domain"/>
    <property type="match status" value="1"/>
</dbReference>
<evidence type="ECO:0000259" key="1">
    <source>
        <dbReference type="PROSITE" id="PS50142"/>
    </source>
</evidence>
<reference evidence="2 3" key="1">
    <citation type="journal article" date="2012" name="J. Bacteriol.">
        <title>Genome sequence of 'Candidatus Methanomethylophilus alvus' Mx1201, a methanogenic archaeon from the human gut belonging to a seventh order of methanogens.</title>
        <authorList>
            <person name="Borrel G."/>
            <person name="Harris H.M."/>
            <person name="Tottey W."/>
            <person name="Mihajlovski A."/>
            <person name="Parisot N."/>
            <person name="Peyretaillade E."/>
            <person name="Peyret P."/>
            <person name="Gribaldo S."/>
            <person name="O'Toole P.W."/>
            <person name="Brugere J.F."/>
        </authorList>
    </citation>
    <scope>NUCLEOTIDE SEQUENCE [LARGE SCALE GENOMIC DNA]</scope>
    <source>
        <strain evidence="2 3">Mx1201</strain>
    </source>
</reference>
<dbReference type="eggNOG" id="arCOG03457">
    <property type="taxonomic scope" value="Archaea"/>
</dbReference>
<dbReference type="GO" id="GO:0004525">
    <property type="term" value="F:ribonuclease III activity"/>
    <property type="evidence" value="ECO:0007669"/>
    <property type="project" value="InterPro"/>
</dbReference>
<keyword evidence="3" id="KW-1185">Reference proteome</keyword>
<sequence>MFEDFDLFHENIISIRIDVSPMSEDPLTSYIKNGSERCQLALTDHSYRTKHQRESKDNAVVQINFELGALGDAVLRLALTQILYHEGREKLIEERARYESDRVLVERVTPYYRLRDVLRYDDTNKDKMHGYDYFEYSGEGDHPQKFLATAMEALLGAYFLDHRESISEVIPIVRNWMSVIDKDYVCIDTERSTGGNDRSLPIEERKCSIIEIAAIKVVDGRPEEKYWDVQLIPGRCFDSYALNVLHRDPDRYAKGKDPETALAELIKFVGHLPVLGCDFVDKDLYYINEHLECFKHDKWKPDVIELQNRCGKTKLEYMCQRFGISFIQTHSAIDDARVTVECFESLNSKGI</sequence>
<dbReference type="SMART" id="SM00479">
    <property type="entry name" value="EXOIII"/>
    <property type="match status" value="1"/>
</dbReference>
<dbReference type="GeneID" id="41321460"/>
<dbReference type="CDD" id="cd00593">
    <property type="entry name" value="RIBOc"/>
    <property type="match status" value="1"/>
</dbReference>
<dbReference type="GO" id="GO:0003676">
    <property type="term" value="F:nucleic acid binding"/>
    <property type="evidence" value="ECO:0007669"/>
    <property type="project" value="InterPro"/>
</dbReference>
<dbReference type="Pfam" id="PF00636">
    <property type="entry name" value="Ribonuclease_3"/>
    <property type="match status" value="1"/>
</dbReference>
<dbReference type="InterPro" id="IPR036397">
    <property type="entry name" value="RNaseH_sf"/>
</dbReference>
<gene>
    <name evidence="2" type="ORF">MMALV_06710</name>
</gene>
<organism evidence="2 3">
    <name type="scientific">Methanomethylophilus alvi (strain Mx1201)</name>
    <dbReference type="NCBI Taxonomy" id="1236689"/>
    <lineage>
        <taxon>Archaea</taxon>
        <taxon>Methanobacteriati</taxon>
        <taxon>Thermoplasmatota</taxon>
        <taxon>Thermoplasmata</taxon>
        <taxon>Methanomassiliicoccales</taxon>
        <taxon>Methanomethylophilaceae</taxon>
        <taxon>Methanomethylophilus</taxon>
    </lineage>
</organism>
<dbReference type="GO" id="GO:0006396">
    <property type="term" value="P:RNA processing"/>
    <property type="evidence" value="ECO:0007669"/>
    <property type="project" value="InterPro"/>
</dbReference>
<dbReference type="CDD" id="cd06127">
    <property type="entry name" value="DEDDh"/>
    <property type="match status" value="1"/>
</dbReference>
<accession>M9SDE6</accession>
<dbReference type="RefSeq" id="WP_015504558.1">
    <property type="nucleotide sequence ID" value="NC_020913.1"/>
</dbReference>